<keyword evidence="2" id="KW-1185">Reference proteome</keyword>
<reference evidence="1 2" key="1">
    <citation type="submission" date="2016-11" db="EMBL/GenBank/DDBJ databases">
        <authorList>
            <person name="Jaros S."/>
            <person name="Januszkiewicz K."/>
            <person name="Wedrychowicz H."/>
        </authorList>
    </citation>
    <scope>NUCLEOTIDE SEQUENCE [LARGE SCALE GENOMIC DNA]</scope>
    <source>
        <strain evidence="1 2">DSM 21074</strain>
    </source>
</reference>
<name>A0A1M6A2K3_9BACT</name>
<accession>A0A1M6A2K3</accession>
<dbReference type="RefSeq" id="WP_073104788.1">
    <property type="nucleotide sequence ID" value="NZ_FQYN01000001.1"/>
</dbReference>
<dbReference type="PANTHER" id="PTHR34849">
    <property type="entry name" value="SSL5025 PROTEIN"/>
    <property type="match status" value="1"/>
</dbReference>
<proteinExistence type="predicted"/>
<dbReference type="SUPFAM" id="SSF46689">
    <property type="entry name" value="Homeodomain-like"/>
    <property type="match status" value="1"/>
</dbReference>
<gene>
    <name evidence="1" type="ORF">SAMN02745146_0466</name>
</gene>
<organism evidence="1 2">
    <name type="scientific">Hymenobacter daecheongensis DSM 21074</name>
    <dbReference type="NCBI Taxonomy" id="1121955"/>
    <lineage>
        <taxon>Bacteria</taxon>
        <taxon>Pseudomonadati</taxon>
        <taxon>Bacteroidota</taxon>
        <taxon>Cytophagia</taxon>
        <taxon>Cytophagales</taxon>
        <taxon>Hymenobacteraceae</taxon>
        <taxon>Hymenobacter</taxon>
    </lineage>
</organism>
<protein>
    <submittedName>
        <fullName evidence="1">Uncharacterized conserved protein, DUF433 family</fullName>
    </submittedName>
</protein>
<dbReference type="Gene3D" id="1.10.10.10">
    <property type="entry name" value="Winged helix-like DNA-binding domain superfamily/Winged helix DNA-binding domain"/>
    <property type="match status" value="1"/>
</dbReference>
<dbReference type="InterPro" id="IPR009057">
    <property type="entry name" value="Homeodomain-like_sf"/>
</dbReference>
<dbReference type="Proteomes" id="UP000184418">
    <property type="component" value="Unassembled WGS sequence"/>
</dbReference>
<dbReference type="EMBL" id="FQYN01000001">
    <property type="protein sequence ID" value="SHI30702.1"/>
    <property type="molecule type" value="Genomic_DNA"/>
</dbReference>
<dbReference type="STRING" id="1121955.SAMN02745146_0466"/>
<dbReference type="OrthoDB" id="9809515at2"/>
<dbReference type="InterPro" id="IPR007367">
    <property type="entry name" value="DUF433"/>
</dbReference>
<dbReference type="InterPro" id="IPR036388">
    <property type="entry name" value="WH-like_DNA-bd_sf"/>
</dbReference>
<dbReference type="PANTHER" id="PTHR34849:SF3">
    <property type="entry name" value="SSR2962 PROTEIN"/>
    <property type="match status" value="1"/>
</dbReference>
<sequence length="77" mass="8274">MDATAISAYIELNPQVRFGKPVVKGTRTTVAEVLEMLANGMSTADIQEDFPAIGPEQVRACLLYAAYKESVVLLSVA</sequence>
<dbReference type="AlphaFoldDB" id="A0A1M6A2K3"/>
<evidence type="ECO:0000313" key="2">
    <source>
        <dbReference type="Proteomes" id="UP000184418"/>
    </source>
</evidence>
<evidence type="ECO:0000313" key="1">
    <source>
        <dbReference type="EMBL" id="SHI30702.1"/>
    </source>
</evidence>
<dbReference type="Pfam" id="PF04255">
    <property type="entry name" value="DUF433"/>
    <property type="match status" value="1"/>
</dbReference>